<keyword evidence="5" id="KW-1185">Reference proteome</keyword>
<feature type="region of interest" description="Disordered" evidence="2">
    <location>
        <begin position="1"/>
        <end position="31"/>
    </location>
</feature>
<keyword evidence="3" id="KW-1133">Transmembrane helix</keyword>
<evidence type="ECO:0000313" key="4">
    <source>
        <dbReference type="EMBL" id="WOO83846.1"/>
    </source>
</evidence>
<dbReference type="Pfam" id="PF04488">
    <property type="entry name" value="Gly_transf_sug"/>
    <property type="match status" value="1"/>
</dbReference>
<dbReference type="SUPFAM" id="SSF53448">
    <property type="entry name" value="Nucleotide-diphospho-sugar transferases"/>
    <property type="match status" value="1"/>
</dbReference>
<organism evidence="4 5">
    <name type="scientific">Vanrija pseudolonga</name>
    <dbReference type="NCBI Taxonomy" id="143232"/>
    <lineage>
        <taxon>Eukaryota</taxon>
        <taxon>Fungi</taxon>
        <taxon>Dikarya</taxon>
        <taxon>Basidiomycota</taxon>
        <taxon>Agaricomycotina</taxon>
        <taxon>Tremellomycetes</taxon>
        <taxon>Trichosporonales</taxon>
        <taxon>Trichosporonaceae</taxon>
        <taxon>Vanrija</taxon>
    </lineage>
</organism>
<dbReference type="PANTHER" id="PTHR46830:SF2">
    <property type="entry name" value="ALPHA-1,4-N-ACETYLGLUCOSAMINYLTRANSFERASE"/>
    <property type="match status" value="1"/>
</dbReference>
<evidence type="ECO:0000256" key="3">
    <source>
        <dbReference type="SAM" id="Phobius"/>
    </source>
</evidence>
<protein>
    <submittedName>
        <fullName evidence="4">UPF0132 membrane protein</fullName>
    </submittedName>
</protein>
<sequence length="560" mass="63157">MNFSPSDDPPNESSGARAKGKGKKPWFTRGDSGAYSNSYQAGGSSSDPTAAAQAYGNDPEDADIYGYGGNGAGSSSYSGGGGLGGAEEGRINAWESRFGWRIDAMAAAAYLGGPITAVLFLIIETHNDYVRFHAYQSALLTTPIVIFLLLTNLLLPLPAFLKTLIILGGIGVTLYTAYRAWKDAQDGLNRYWLPYIGEIAERWSLSPRLLVLLALGIIGLVYLVFSRSSSTSPHRTTSKFLVPPDKFIPVDSGRPSWLPAPLAPKRAGMRVPNAVHYVYGLKEPKNGRTEELPYYAYLAMRSALLNLKPEKIYLWVHACSGRDELTKRSHYKHQPRGPWWDLIRPHLTLVETHPPSSIFGNKIEHFAHQADLVRLWAMKYSGGIYLDIDMFIIRSFDELLYYPTTLGMESATDEKRSLYDPEGLCNAVIISEPGAAFIDRWLASYETFNADDWAGHSVRKPWQLARQHPDDLQVLNSRAFFWPMWYGDEIKKTFENDDFDFRKSGQFAYHAWESLAMKYLSKLSPEGIRKEDNSFHRLVRPFIGPDDDKIYREWKHGHRY</sequence>
<evidence type="ECO:0000256" key="2">
    <source>
        <dbReference type="SAM" id="MobiDB-lite"/>
    </source>
</evidence>
<evidence type="ECO:0000256" key="1">
    <source>
        <dbReference type="ARBA" id="ARBA00009003"/>
    </source>
</evidence>
<dbReference type="InterPro" id="IPR007577">
    <property type="entry name" value="GlycoTrfase_DXD_sugar-bd_CS"/>
</dbReference>
<comment type="similarity">
    <text evidence="1">Belongs to the glycosyltransferase 32 family.</text>
</comment>
<name>A0AAF1BJT7_9TREE</name>
<keyword evidence="3" id="KW-0812">Transmembrane</keyword>
<gene>
    <name evidence="4" type="primary">MJ1443</name>
    <name evidence="4" type="ORF">LOC62_05G007368</name>
</gene>
<feature type="transmembrane region" description="Helical" evidence="3">
    <location>
        <begin position="205"/>
        <end position="225"/>
    </location>
</feature>
<accession>A0AAF1BJT7</accession>
<feature type="transmembrane region" description="Helical" evidence="3">
    <location>
        <begin position="104"/>
        <end position="123"/>
    </location>
</feature>
<reference evidence="4" key="1">
    <citation type="submission" date="2023-10" db="EMBL/GenBank/DDBJ databases">
        <authorList>
            <person name="Noh H."/>
        </authorList>
    </citation>
    <scope>NUCLEOTIDE SEQUENCE</scope>
    <source>
        <strain evidence="4">DUCC4014</strain>
    </source>
</reference>
<dbReference type="GeneID" id="87810541"/>
<dbReference type="InterPro" id="IPR029044">
    <property type="entry name" value="Nucleotide-diphossugar_trans"/>
</dbReference>
<dbReference type="Gene3D" id="3.90.550.20">
    <property type="match status" value="1"/>
</dbReference>
<keyword evidence="3" id="KW-0472">Membrane</keyword>
<dbReference type="PANTHER" id="PTHR46830">
    <property type="entry name" value="TRANSFERASE, PUTATIVE-RELATED"/>
    <property type="match status" value="1"/>
</dbReference>
<dbReference type="Proteomes" id="UP000827549">
    <property type="component" value="Chromosome 5"/>
</dbReference>
<dbReference type="AlphaFoldDB" id="A0AAF1BJT7"/>
<dbReference type="EMBL" id="CP086718">
    <property type="protein sequence ID" value="WOO83846.1"/>
    <property type="molecule type" value="Genomic_DNA"/>
</dbReference>
<dbReference type="RefSeq" id="XP_062629872.1">
    <property type="nucleotide sequence ID" value="XM_062773888.1"/>
</dbReference>
<feature type="transmembrane region" description="Helical" evidence="3">
    <location>
        <begin position="135"/>
        <end position="157"/>
    </location>
</feature>
<proteinExistence type="inferred from homology"/>
<evidence type="ECO:0000313" key="5">
    <source>
        <dbReference type="Proteomes" id="UP000827549"/>
    </source>
</evidence>
<feature type="transmembrane region" description="Helical" evidence="3">
    <location>
        <begin position="164"/>
        <end position="181"/>
    </location>
</feature>